<feature type="transmembrane region" description="Helical" evidence="13">
    <location>
        <begin position="223"/>
        <end position="242"/>
    </location>
</feature>
<keyword evidence="5" id="KW-0813">Transport</keyword>
<protein>
    <recommendedName>
        <fullName evidence="4">Molybdate-anion transporter</fullName>
    </recommendedName>
    <alternativeName>
        <fullName evidence="11">Major facilitator superfamily domain-containing protein 5</fullName>
    </alternativeName>
    <alternativeName>
        <fullName evidence="12">Molybdate transporter 2 homolog</fullName>
    </alternativeName>
</protein>
<evidence type="ECO:0000256" key="12">
    <source>
        <dbReference type="ARBA" id="ARBA00032555"/>
    </source>
</evidence>
<feature type="transmembrane region" description="Helical" evidence="13">
    <location>
        <begin position="278"/>
        <end position="299"/>
    </location>
</feature>
<keyword evidence="8 13" id="KW-1133">Transmembrane helix</keyword>
<evidence type="ECO:0000256" key="10">
    <source>
        <dbReference type="ARBA" id="ARBA00023136"/>
    </source>
</evidence>
<keyword evidence="6" id="KW-1003">Cell membrane</keyword>
<keyword evidence="7 13" id="KW-0812">Transmembrane</keyword>
<keyword evidence="10 13" id="KW-0472">Membrane</keyword>
<comment type="similarity">
    <text evidence="3">Belongs to the major facilitator superfamily.</text>
</comment>
<evidence type="ECO:0000256" key="9">
    <source>
        <dbReference type="ARBA" id="ARBA00023065"/>
    </source>
</evidence>
<feature type="transmembrane region" description="Helical" evidence="13">
    <location>
        <begin position="76"/>
        <end position="95"/>
    </location>
</feature>
<dbReference type="GO" id="GO:0005886">
    <property type="term" value="C:plasma membrane"/>
    <property type="evidence" value="ECO:0007669"/>
    <property type="project" value="UniProtKB-SubCell"/>
</dbReference>
<evidence type="ECO:0000256" key="6">
    <source>
        <dbReference type="ARBA" id="ARBA00022475"/>
    </source>
</evidence>
<evidence type="ECO:0000256" key="13">
    <source>
        <dbReference type="SAM" id="Phobius"/>
    </source>
</evidence>
<dbReference type="Gene3D" id="1.20.1250.20">
    <property type="entry name" value="MFS general substrate transporter like domains"/>
    <property type="match status" value="1"/>
</dbReference>
<feature type="transmembrane region" description="Helical" evidence="13">
    <location>
        <begin position="142"/>
        <end position="160"/>
    </location>
</feature>
<reference evidence="14" key="1">
    <citation type="submission" date="2025-08" db="UniProtKB">
        <authorList>
            <consortium name="Ensembl"/>
        </authorList>
    </citation>
    <scope>IDENTIFICATION</scope>
</reference>
<dbReference type="Pfam" id="PF05631">
    <property type="entry name" value="MFS_5"/>
    <property type="match status" value="1"/>
</dbReference>
<dbReference type="OMA" id="CCGWVVL"/>
<evidence type="ECO:0000256" key="2">
    <source>
        <dbReference type="ARBA" id="ARBA00004651"/>
    </source>
</evidence>
<evidence type="ECO:0000313" key="15">
    <source>
        <dbReference type="Proteomes" id="UP000694562"/>
    </source>
</evidence>
<evidence type="ECO:0000256" key="3">
    <source>
        <dbReference type="ARBA" id="ARBA00008335"/>
    </source>
</evidence>
<evidence type="ECO:0000256" key="5">
    <source>
        <dbReference type="ARBA" id="ARBA00022448"/>
    </source>
</evidence>
<dbReference type="InterPro" id="IPR008509">
    <property type="entry name" value="MOT2/MFSD5"/>
</dbReference>
<feature type="transmembrane region" description="Helical" evidence="13">
    <location>
        <begin position="254"/>
        <end position="272"/>
    </location>
</feature>
<accession>A0A8C4UAA9</accession>
<dbReference type="PANTHER" id="PTHR23516:SF1">
    <property type="entry name" value="MOLYBDATE-ANION TRANSPORTER"/>
    <property type="match status" value="1"/>
</dbReference>
<keyword evidence="9" id="KW-0406">Ion transport</keyword>
<feature type="transmembrane region" description="Helical" evidence="13">
    <location>
        <begin position="190"/>
        <end position="211"/>
    </location>
</feature>
<keyword evidence="15" id="KW-1185">Reference proteome</keyword>
<evidence type="ECO:0000256" key="1">
    <source>
        <dbReference type="ARBA" id="ARBA00003019"/>
    </source>
</evidence>
<evidence type="ECO:0000256" key="7">
    <source>
        <dbReference type="ARBA" id="ARBA00022692"/>
    </source>
</evidence>
<dbReference type="GO" id="GO:0015098">
    <property type="term" value="F:molybdate ion transmembrane transporter activity"/>
    <property type="evidence" value="ECO:0007669"/>
    <property type="project" value="InterPro"/>
</dbReference>
<comment type="function">
    <text evidence="1">Mediates high-affinity intracellular uptake of the rare oligo-element molybdenum.</text>
</comment>
<feature type="transmembrane region" description="Helical" evidence="13">
    <location>
        <begin position="340"/>
        <end position="362"/>
    </location>
</feature>
<dbReference type="OrthoDB" id="263957at2759"/>
<dbReference type="PANTHER" id="PTHR23516">
    <property type="entry name" value="SAM (S-ADENOSYL METHIONINE) TRANSPORTER"/>
    <property type="match status" value="1"/>
</dbReference>
<proteinExistence type="inferred from homology"/>
<evidence type="ECO:0000256" key="11">
    <source>
        <dbReference type="ARBA" id="ARBA00030646"/>
    </source>
</evidence>
<dbReference type="Proteomes" id="UP000694562">
    <property type="component" value="Unplaced"/>
</dbReference>
<sequence>GPFLYQLYRHYRFAHAQIAGLYLGGVTAAVAAGWVAAPLTDAVGRKKSCVVFSFLYSFSCLVKLSRQYFALLGARVLGGLAAAVLFAALEAWYVEEHVGRHDFPADWLALTFSQAAFWNHFVAVAAGAAAEVGAQGLALGPVAPFLAAIPFLVASGCYAWKNWEENYGPKATWGRSCGDPLRCLLSDRRVFLLGAVQMLFESVVFVFIFLWTPLLQPHGAPLGIVFAAFMAASALGSSLYRLLVSASLLQPSHLLLLAVLLLFLAFLALLFATQPVQAFGAFLFVEFSCGLYFPAMGFLRRKIVPQKDRAGVTNWFHLPLNLLVWLVLLGWPPTHGASDMGSACALLALLALLVATGLFALIRRDAELRCPTDAAVSDL</sequence>
<feature type="transmembrane region" description="Helical" evidence="13">
    <location>
        <begin position="311"/>
        <end position="328"/>
    </location>
</feature>
<dbReference type="InterPro" id="IPR036259">
    <property type="entry name" value="MFS_trans_sf"/>
</dbReference>
<dbReference type="SUPFAM" id="SSF103473">
    <property type="entry name" value="MFS general substrate transporter"/>
    <property type="match status" value="1"/>
</dbReference>
<dbReference type="Ensembl" id="ENSFTIT00000008999.1">
    <property type="protein sequence ID" value="ENSFTIP00000008618.1"/>
    <property type="gene ID" value="ENSFTIG00000005839.1"/>
</dbReference>
<evidence type="ECO:0000256" key="8">
    <source>
        <dbReference type="ARBA" id="ARBA00022989"/>
    </source>
</evidence>
<evidence type="ECO:0000256" key="4">
    <source>
        <dbReference type="ARBA" id="ARBA00021242"/>
    </source>
</evidence>
<dbReference type="AlphaFoldDB" id="A0A8C4UAA9"/>
<name>A0A8C4UAA9_FALTI</name>
<evidence type="ECO:0000313" key="14">
    <source>
        <dbReference type="Ensembl" id="ENSFTIP00000008618.1"/>
    </source>
</evidence>
<organism evidence="14 15">
    <name type="scientific">Falco tinnunculus</name>
    <name type="common">Common kestrel</name>
    <dbReference type="NCBI Taxonomy" id="100819"/>
    <lineage>
        <taxon>Eukaryota</taxon>
        <taxon>Metazoa</taxon>
        <taxon>Chordata</taxon>
        <taxon>Craniata</taxon>
        <taxon>Vertebrata</taxon>
        <taxon>Euteleostomi</taxon>
        <taxon>Archelosauria</taxon>
        <taxon>Archosauria</taxon>
        <taxon>Dinosauria</taxon>
        <taxon>Saurischia</taxon>
        <taxon>Theropoda</taxon>
        <taxon>Coelurosauria</taxon>
        <taxon>Aves</taxon>
        <taxon>Neognathae</taxon>
        <taxon>Neoaves</taxon>
        <taxon>Telluraves</taxon>
        <taxon>Australaves</taxon>
        <taxon>Falconiformes</taxon>
        <taxon>Falconidae</taxon>
        <taxon>Falco</taxon>
    </lineage>
</organism>
<feature type="transmembrane region" description="Helical" evidence="13">
    <location>
        <begin position="20"/>
        <end position="37"/>
    </location>
</feature>
<dbReference type="GO" id="GO:0006811">
    <property type="term" value="P:monoatomic ion transport"/>
    <property type="evidence" value="ECO:0007669"/>
    <property type="project" value="UniProtKB-KW"/>
</dbReference>
<comment type="subcellular location">
    <subcellularLocation>
        <location evidence="2">Cell membrane</location>
        <topology evidence="2">Multi-pass membrane protein</topology>
    </subcellularLocation>
</comment>
<reference evidence="14" key="2">
    <citation type="submission" date="2025-09" db="UniProtKB">
        <authorList>
            <consortium name="Ensembl"/>
        </authorList>
    </citation>
    <scope>IDENTIFICATION</scope>
</reference>